<dbReference type="RefSeq" id="WP_146523906.1">
    <property type="nucleotide sequence ID" value="NZ_SJPV01000001.1"/>
</dbReference>
<dbReference type="Pfam" id="PF06439">
    <property type="entry name" value="3keto-disac_hyd"/>
    <property type="match status" value="1"/>
</dbReference>
<reference evidence="2 3" key="1">
    <citation type="submission" date="2019-02" db="EMBL/GenBank/DDBJ databases">
        <title>Deep-cultivation of Planctomycetes and their phenomic and genomic characterization uncovers novel biology.</title>
        <authorList>
            <person name="Wiegand S."/>
            <person name="Jogler M."/>
            <person name="Boedeker C."/>
            <person name="Pinto D."/>
            <person name="Vollmers J."/>
            <person name="Rivas-Marin E."/>
            <person name="Kohn T."/>
            <person name="Peeters S.H."/>
            <person name="Heuer A."/>
            <person name="Rast P."/>
            <person name="Oberbeckmann S."/>
            <person name="Bunk B."/>
            <person name="Jeske O."/>
            <person name="Meyerdierks A."/>
            <person name="Storesund J.E."/>
            <person name="Kallscheuer N."/>
            <person name="Luecker S."/>
            <person name="Lage O.M."/>
            <person name="Pohl T."/>
            <person name="Merkel B.J."/>
            <person name="Hornburger P."/>
            <person name="Mueller R.-W."/>
            <person name="Bruemmer F."/>
            <person name="Labrenz M."/>
            <person name="Spormann A.M."/>
            <person name="Op Den Camp H."/>
            <person name="Overmann J."/>
            <person name="Amann R."/>
            <person name="Jetten M.S.M."/>
            <person name="Mascher T."/>
            <person name="Medema M.H."/>
            <person name="Devos D.P."/>
            <person name="Kaster A.-K."/>
            <person name="Ovreas L."/>
            <person name="Rohde M."/>
            <person name="Galperin M.Y."/>
            <person name="Jogler C."/>
        </authorList>
    </citation>
    <scope>NUCLEOTIDE SEQUENCE [LARGE SCALE GENOMIC DNA]</scope>
    <source>
        <strain evidence="2 3">Poly41</strain>
    </source>
</reference>
<dbReference type="EMBL" id="SJPV01000001">
    <property type="protein sequence ID" value="TWU41722.1"/>
    <property type="molecule type" value="Genomic_DNA"/>
</dbReference>
<dbReference type="AlphaFoldDB" id="A0A5C6DYN8"/>
<feature type="domain" description="3-keto-alpha-glucoside-1,2-lyase/3-keto-2-hydroxy-glucal hydratase" evidence="1">
    <location>
        <begin position="52"/>
        <end position="237"/>
    </location>
</feature>
<evidence type="ECO:0000313" key="2">
    <source>
        <dbReference type="EMBL" id="TWU41722.1"/>
    </source>
</evidence>
<gene>
    <name evidence="2" type="ORF">Poly41_00140</name>
</gene>
<accession>A0A5C6DYN8</accession>
<keyword evidence="3" id="KW-1185">Reference proteome</keyword>
<organism evidence="2 3">
    <name type="scientific">Novipirellula artificiosorum</name>
    <dbReference type="NCBI Taxonomy" id="2528016"/>
    <lineage>
        <taxon>Bacteria</taxon>
        <taxon>Pseudomonadati</taxon>
        <taxon>Planctomycetota</taxon>
        <taxon>Planctomycetia</taxon>
        <taxon>Pirellulales</taxon>
        <taxon>Pirellulaceae</taxon>
        <taxon>Novipirellula</taxon>
    </lineage>
</organism>
<sequence>MNIHRLPSLPSRGMTRNVTVCQAAVLALSVLLVTGNMYAEETTSQLQADPEGWIDLMPSADLNGWYRVTVPPGGELGRAQWHVDRDNGLLICDGDGGHDMLLTETEYGDAIFHFEFRYTVVEGKTGYNSGAYVRNSKNGEIWHQAQFGDGRDGYLFGVTPSPEGKPKFFRLKDQVTEGRVKPAGQWNTMEMTAKGEKISLWVNGEMTCEFETCGRAQGHLGLEGEGYRIEFRNLKLKPLP</sequence>
<dbReference type="GO" id="GO:0016787">
    <property type="term" value="F:hydrolase activity"/>
    <property type="evidence" value="ECO:0007669"/>
    <property type="project" value="InterPro"/>
</dbReference>
<dbReference type="InterPro" id="IPR010496">
    <property type="entry name" value="AL/BT2_dom"/>
</dbReference>
<dbReference type="OrthoDB" id="9798604at2"/>
<comment type="caution">
    <text evidence="2">The sequence shown here is derived from an EMBL/GenBank/DDBJ whole genome shotgun (WGS) entry which is preliminary data.</text>
</comment>
<dbReference type="Proteomes" id="UP000319143">
    <property type="component" value="Unassembled WGS sequence"/>
</dbReference>
<evidence type="ECO:0000313" key="3">
    <source>
        <dbReference type="Proteomes" id="UP000319143"/>
    </source>
</evidence>
<protein>
    <recommendedName>
        <fullName evidence="1">3-keto-alpha-glucoside-1,2-lyase/3-keto-2-hydroxy-glucal hydratase domain-containing protein</fullName>
    </recommendedName>
</protein>
<dbReference type="Gene3D" id="2.60.120.560">
    <property type="entry name" value="Exo-inulinase, domain 1"/>
    <property type="match status" value="1"/>
</dbReference>
<proteinExistence type="predicted"/>
<evidence type="ECO:0000259" key="1">
    <source>
        <dbReference type="Pfam" id="PF06439"/>
    </source>
</evidence>
<name>A0A5C6DYN8_9BACT</name>